<evidence type="ECO:0000259" key="2">
    <source>
        <dbReference type="Pfam" id="PF12705"/>
    </source>
</evidence>
<evidence type="ECO:0000313" key="3">
    <source>
        <dbReference type="EMBL" id="KKM84089.1"/>
    </source>
</evidence>
<accession>A0A0F9KPH1</accession>
<sequence length="367" mass="41817">MKPIVLDRTRLGQYATCPRQAYLAMIWEALKAKANGLETFPWEKERIINVDPKLIEAMKAVIHQSTDSLLRECGTEIHDLLKQAFDECKNNLNLIPEWFVDNLPKIKPNIQPMAIRHARHAADLLSEYHVNILAVEHQVSLVIHPETATTPAVIVTMRYDLIGSGKGNLHVMDWKTGFKRLTNQEAAESFQAEFGAWLLFQQEPYKEINLLHWWYFETMWGTKAYARFDRLEEHPRLPGLTTEVAIQGRVLSAVDLFLKNCKDAWPLPYSCSWCEMIRFCPNADMSAKEIADDPKAYVDRLVVVTEWLKRQKAAATAWIKGKGPLAGTKVAYTRKVPQAKFSAGFEDLQKPKGPAKTGDDSIDGHFK</sequence>
<proteinExistence type="predicted"/>
<dbReference type="AlphaFoldDB" id="A0A0F9KPH1"/>
<dbReference type="InterPro" id="IPR038726">
    <property type="entry name" value="PDDEXK_AddAB-type"/>
</dbReference>
<dbReference type="InterPro" id="IPR011604">
    <property type="entry name" value="PDDEXK-like_dom_sf"/>
</dbReference>
<dbReference type="EMBL" id="LAZR01007616">
    <property type="protein sequence ID" value="KKM84089.1"/>
    <property type="molecule type" value="Genomic_DNA"/>
</dbReference>
<name>A0A0F9KPH1_9ZZZZ</name>
<protein>
    <recommendedName>
        <fullName evidence="2">PD-(D/E)XK endonuclease-like domain-containing protein</fullName>
    </recommendedName>
</protein>
<gene>
    <name evidence="3" type="ORF">LCGC14_1302770</name>
</gene>
<evidence type="ECO:0000256" key="1">
    <source>
        <dbReference type="SAM" id="MobiDB-lite"/>
    </source>
</evidence>
<organism evidence="3">
    <name type="scientific">marine sediment metagenome</name>
    <dbReference type="NCBI Taxonomy" id="412755"/>
    <lineage>
        <taxon>unclassified sequences</taxon>
        <taxon>metagenomes</taxon>
        <taxon>ecological metagenomes</taxon>
    </lineage>
</organism>
<reference evidence="3" key="1">
    <citation type="journal article" date="2015" name="Nature">
        <title>Complex archaea that bridge the gap between prokaryotes and eukaryotes.</title>
        <authorList>
            <person name="Spang A."/>
            <person name="Saw J.H."/>
            <person name="Jorgensen S.L."/>
            <person name="Zaremba-Niedzwiedzka K."/>
            <person name="Martijn J."/>
            <person name="Lind A.E."/>
            <person name="van Eijk R."/>
            <person name="Schleper C."/>
            <person name="Guy L."/>
            <person name="Ettema T.J."/>
        </authorList>
    </citation>
    <scope>NUCLEOTIDE SEQUENCE</scope>
</reference>
<feature type="domain" description="PD-(D/E)XK endonuclease-like" evidence="2">
    <location>
        <begin position="68"/>
        <end position="281"/>
    </location>
</feature>
<feature type="region of interest" description="Disordered" evidence="1">
    <location>
        <begin position="343"/>
        <end position="367"/>
    </location>
</feature>
<feature type="compositionally biased region" description="Basic and acidic residues" evidence="1">
    <location>
        <begin position="357"/>
        <end position="367"/>
    </location>
</feature>
<dbReference type="Gene3D" id="3.90.320.10">
    <property type="match status" value="1"/>
</dbReference>
<dbReference type="Pfam" id="PF12705">
    <property type="entry name" value="PDDEXK_1"/>
    <property type="match status" value="1"/>
</dbReference>
<comment type="caution">
    <text evidence="3">The sequence shown here is derived from an EMBL/GenBank/DDBJ whole genome shotgun (WGS) entry which is preliminary data.</text>
</comment>